<dbReference type="InterPro" id="IPR009100">
    <property type="entry name" value="AcylCoA_DH/oxidase_NM_dom_sf"/>
</dbReference>
<proteinExistence type="predicted"/>
<dbReference type="AlphaFoldDB" id="A0A9W5KWT3"/>
<dbReference type="Proteomes" id="UP000006967">
    <property type="component" value="Unassembled WGS sequence"/>
</dbReference>
<dbReference type="EMBL" id="AHFG01000031">
    <property type="protein sequence ID" value="EJR71547.1"/>
    <property type="molecule type" value="Genomic_DNA"/>
</dbReference>
<dbReference type="PIRSF" id="PIRSF016578">
    <property type="entry name" value="HsaA"/>
    <property type="match status" value="1"/>
</dbReference>
<dbReference type="GO" id="GO:0003995">
    <property type="term" value="F:acyl-CoA dehydrogenase activity"/>
    <property type="evidence" value="ECO:0007669"/>
    <property type="project" value="TreeGrafter"/>
</dbReference>
<accession>A0A9W5KWT3</accession>
<dbReference type="PANTHER" id="PTHR43884:SF12">
    <property type="entry name" value="ISOVALERYL-COA DEHYDROGENASE, MITOCHONDRIAL-RELATED"/>
    <property type="match status" value="1"/>
</dbReference>
<dbReference type="SUPFAM" id="SSF56645">
    <property type="entry name" value="Acyl-CoA dehydrogenase NM domain-like"/>
    <property type="match status" value="1"/>
</dbReference>
<comment type="caution">
    <text evidence="2">The sequence shown here is derived from an EMBL/GenBank/DDBJ whole genome shotgun (WGS) entry which is preliminary data.</text>
</comment>
<sequence>MIIEELSKKDIIFSNLKEIGKVMQDNADDVDKKGRFPHEAINAMKEFKLMGAYIPENLGGLGCNMRELVEIGKELGRYCAASAMIWAMHQIQLACLVHHGMHMDSIRDYLKRAAENQHLIASITSEVGVGGDIGRSIAGVEVTNQIGTLHKKASVISYGKYADSYLTTAKKSLDASETDQVLVLFESKDTVAEQTTVWDPMGMRGTCSPGFNIQATFPTDYILDTPFKDIAVQSMVPVTHILWASVWSGMARDAVSKAQKATKYKMKQNLKNGIQGTVNSQLVEVDNKLTLMINNLDICTDKYSGLINEINTDSRGLYALDFTLQLNNLKMVSSEMAVEIVQKSMYICGIVAYLNNTPYSLGRSFRDIMSSVVMIHNDRLYATNSSLLMLQK</sequence>
<reference evidence="2 3" key="1">
    <citation type="submission" date="2012-04" db="EMBL/GenBank/DDBJ databases">
        <title>The Genome Sequence of Bacillus cereus VD154.</title>
        <authorList>
            <consortium name="The Broad Institute Genome Sequencing Platform"/>
            <consortium name="The Broad Institute Genome Sequencing Center for Infectious Disease"/>
            <person name="Feldgarden M."/>
            <person name="Van der Auwera G.A."/>
            <person name="Mahillon J."/>
            <person name="Duprez V."/>
            <person name="Timmery S."/>
            <person name="Mattelet C."/>
            <person name="Dierick K."/>
            <person name="Sun M."/>
            <person name="Yu Z."/>
            <person name="Zhu L."/>
            <person name="Hu X."/>
            <person name="Shank E.B."/>
            <person name="Swiecicka I."/>
            <person name="Hansen B.M."/>
            <person name="Andrup L."/>
            <person name="Young S.K."/>
            <person name="Zeng Q."/>
            <person name="Gargeya S."/>
            <person name="Fitzgerald M."/>
            <person name="Haas B."/>
            <person name="Abouelleil A."/>
            <person name="Alvarado L."/>
            <person name="Arachchi H.M."/>
            <person name="Berlin A."/>
            <person name="Chapman S.B."/>
            <person name="Goldberg J."/>
            <person name="Griggs A."/>
            <person name="Gujja S."/>
            <person name="Hansen M."/>
            <person name="Howarth C."/>
            <person name="Imamovic A."/>
            <person name="Larimer J."/>
            <person name="McCowen C."/>
            <person name="Montmayeur A."/>
            <person name="Murphy C."/>
            <person name="Neiman D."/>
            <person name="Pearson M."/>
            <person name="Priest M."/>
            <person name="Roberts A."/>
            <person name="Saif S."/>
            <person name="Shea T."/>
            <person name="Sisk P."/>
            <person name="Sykes S."/>
            <person name="Wortman J."/>
            <person name="Nusbaum C."/>
            <person name="Birren B."/>
        </authorList>
    </citation>
    <scope>NUCLEOTIDE SEQUENCE [LARGE SCALE GENOMIC DNA]</scope>
    <source>
        <strain evidence="2 3">VD154</strain>
    </source>
</reference>
<feature type="domain" description="Acyl-CoA dehydrogenase/oxidase N-terminal" evidence="1">
    <location>
        <begin position="22"/>
        <end position="101"/>
    </location>
</feature>
<name>A0A9W5KWT3_BACCE</name>
<organism evidence="2 3">
    <name type="scientific">Bacillus cereus VD154</name>
    <dbReference type="NCBI Taxonomy" id="1053238"/>
    <lineage>
        <taxon>Bacteria</taxon>
        <taxon>Bacillati</taxon>
        <taxon>Bacillota</taxon>
        <taxon>Bacilli</taxon>
        <taxon>Bacillales</taxon>
        <taxon>Bacillaceae</taxon>
        <taxon>Bacillus</taxon>
        <taxon>Bacillus cereus group</taxon>
    </lineage>
</organism>
<dbReference type="InterPro" id="IPR013786">
    <property type="entry name" value="AcylCoA_DH/ox_N"/>
</dbReference>
<evidence type="ECO:0000313" key="2">
    <source>
        <dbReference type="EMBL" id="EJR71547.1"/>
    </source>
</evidence>
<gene>
    <name evidence="2" type="ORF">IK5_03013</name>
</gene>
<dbReference type="InterPro" id="IPR036250">
    <property type="entry name" value="AcylCo_DH-like_C"/>
</dbReference>
<dbReference type="InterPro" id="IPR037069">
    <property type="entry name" value="AcylCoA_DH/ox_N_sf"/>
</dbReference>
<protein>
    <recommendedName>
        <fullName evidence="1">Acyl-CoA dehydrogenase/oxidase N-terminal domain-containing protein</fullName>
    </recommendedName>
</protein>
<dbReference type="Gene3D" id="1.20.140.10">
    <property type="entry name" value="Butyryl-CoA Dehydrogenase, subunit A, domain 3"/>
    <property type="match status" value="1"/>
</dbReference>
<dbReference type="PANTHER" id="PTHR43884">
    <property type="entry name" value="ACYL-COA DEHYDROGENASE"/>
    <property type="match status" value="1"/>
</dbReference>
<dbReference type="SUPFAM" id="SSF47203">
    <property type="entry name" value="Acyl-CoA dehydrogenase C-terminal domain-like"/>
    <property type="match status" value="1"/>
</dbReference>
<dbReference type="RefSeq" id="WP_000582697.1">
    <property type="nucleotide sequence ID" value="NZ_JH791881.1"/>
</dbReference>
<dbReference type="Gene3D" id="1.10.540.10">
    <property type="entry name" value="Acyl-CoA dehydrogenase/oxidase, N-terminal domain"/>
    <property type="match status" value="1"/>
</dbReference>
<dbReference type="Pfam" id="PF02771">
    <property type="entry name" value="Acyl-CoA_dh_N"/>
    <property type="match status" value="1"/>
</dbReference>
<evidence type="ECO:0000313" key="3">
    <source>
        <dbReference type="Proteomes" id="UP000006967"/>
    </source>
</evidence>
<evidence type="ECO:0000259" key="1">
    <source>
        <dbReference type="Pfam" id="PF02771"/>
    </source>
</evidence>
<dbReference type="GO" id="GO:0050660">
    <property type="term" value="F:flavin adenine dinucleotide binding"/>
    <property type="evidence" value="ECO:0007669"/>
    <property type="project" value="InterPro"/>
</dbReference>